<feature type="binding site" evidence="7">
    <location>
        <begin position="58"/>
        <end position="67"/>
    </location>
    <ligand>
        <name>substrate</name>
    </ligand>
</feature>
<protein>
    <recommendedName>
        <fullName evidence="7">Orotidine 5'-phosphate decarboxylase</fullName>
        <ecNumber evidence="7">4.1.1.23</ecNumber>
    </recommendedName>
    <alternativeName>
        <fullName evidence="7">OMP decarboxylase</fullName>
        <shortName evidence="7">OMPDCase</shortName>
        <shortName evidence="7">OMPdecase</shortName>
    </alternativeName>
</protein>
<comment type="similarity">
    <text evidence="7">Belongs to the OMP decarboxylase family. Type 1 subfamily.</text>
</comment>
<dbReference type="NCBIfam" id="TIGR01740">
    <property type="entry name" value="pyrF"/>
    <property type="match status" value="1"/>
</dbReference>
<dbReference type="PROSITE" id="PS00156">
    <property type="entry name" value="OMPDECASE"/>
    <property type="match status" value="1"/>
</dbReference>
<dbReference type="GO" id="GO:0006207">
    <property type="term" value="P:'de novo' pyrimidine nucleobase biosynthetic process"/>
    <property type="evidence" value="ECO:0007669"/>
    <property type="project" value="InterPro"/>
</dbReference>
<dbReference type="Proteomes" id="UP000069241">
    <property type="component" value="Chromosome"/>
</dbReference>
<evidence type="ECO:0000256" key="3">
    <source>
        <dbReference type="ARBA" id="ARBA00022793"/>
    </source>
</evidence>
<evidence type="ECO:0000256" key="10">
    <source>
        <dbReference type="RuleBase" id="RU000512"/>
    </source>
</evidence>
<evidence type="ECO:0000256" key="7">
    <source>
        <dbReference type="HAMAP-Rule" id="MF_01200"/>
    </source>
</evidence>
<reference evidence="13" key="1">
    <citation type="submission" date="2016-02" db="EMBL/GenBank/DDBJ databases">
        <authorList>
            <person name="Holder M.E."/>
            <person name="Ajami N.J."/>
            <person name="Petrosino J.F."/>
        </authorList>
    </citation>
    <scope>NUCLEOTIDE SEQUENCE [LARGE SCALE GENOMIC DNA]</scope>
    <source>
        <strain evidence="13">CCUG 45958</strain>
    </source>
</reference>
<organism evidence="12 13">
    <name type="scientific">Desulfovibrio fairfieldensis</name>
    <dbReference type="NCBI Taxonomy" id="44742"/>
    <lineage>
        <taxon>Bacteria</taxon>
        <taxon>Pseudomonadati</taxon>
        <taxon>Thermodesulfobacteriota</taxon>
        <taxon>Desulfovibrionia</taxon>
        <taxon>Desulfovibrionales</taxon>
        <taxon>Desulfovibrionaceae</taxon>
        <taxon>Desulfovibrio</taxon>
    </lineage>
</organism>
<dbReference type="EMBL" id="CP014229">
    <property type="protein sequence ID" value="AMD89330.1"/>
    <property type="molecule type" value="Genomic_DNA"/>
</dbReference>
<dbReference type="EC" id="4.1.1.23" evidence="7"/>
<keyword evidence="5 7" id="KW-0456">Lyase</keyword>
<feature type="active site" description="Proton donor" evidence="7">
    <location>
        <position position="60"/>
    </location>
</feature>
<dbReference type="Pfam" id="PF00215">
    <property type="entry name" value="OMPdecase"/>
    <property type="match status" value="1"/>
</dbReference>
<evidence type="ECO:0000256" key="2">
    <source>
        <dbReference type="ARBA" id="ARBA00004861"/>
    </source>
</evidence>
<evidence type="ECO:0000256" key="8">
    <source>
        <dbReference type="PIRSR" id="PIRSR614732-1"/>
    </source>
</evidence>
<keyword evidence="13" id="KW-1185">Reference proteome</keyword>
<dbReference type="STRING" id="44742.AXF13_03945"/>
<feature type="domain" description="Orotidine 5'-phosphate decarboxylase" evidence="11">
    <location>
        <begin position="3"/>
        <end position="224"/>
    </location>
</feature>
<name>A0A109W3V2_9BACT</name>
<dbReference type="PANTHER" id="PTHR32119">
    <property type="entry name" value="OROTIDINE 5'-PHOSPHATE DECARBOXYLASE"/>
    <property type="match status" value="1"/>
</dbReference>
<feature type="binding site" evidence="7 9">
    <location>
        <position position="188"/>
    </location>
    <ligand>
        <name>substrate</name>
    </ligand>
</feature>
<feature type="active site" description="For OMPdecase activity" evidence="8">
    <location>
        <position position="63"/>
    </location>
</feature>
<feature type="binding site" evidence="7 9">
    <location>
        <position position="179"/>
    </location>
    <ligand>
        <name>substrate</name>
    </ligand>
</feature>
<evidence type="ECO:0000256" key="4">
    <source>
        <dbReference type="ARBA" id="ARBA00022975"/>
    </source>
</evidence>
<comment type="subunit">
    <text evidence="7">Homodimer.</text>
</comment>
<dbReference type="SUPFAM" id="SSF51366">
    <property type="entry name" value="Ribulose-phoshate binding barrel"/>
    <property type="match status" value="1"/>
</dbReference>
<dbReference type="CDD" id="cd04725">
    <property type="entry name" value="OMP_decarboxylase_like"/>
    <property type="match status" value="1"/>
</dbReference>
<keyword evidence="4 7" id="KW-0665">Pyrimidine biosynthesis</keyword>
<dbReference type="InterPro" id="IPR011060">
    <property type="entry name" value="RibuloseP-bd_barrel"/>
</dbReference>
<dbReference type="NCBIfam" id="NF001273">
    <property type="entry name" value="PRK00230.1"/>
    <property type="match status" value="1"/>
</dbReference>
<feature type="active site" description="For OMPdecase activity" evidence="8">
    <location>
        <position position="60"/>
    </location>
</feature>
<dbReference type="AlphaFoldDB" id="A0A109W3V2"/>
<accession>A0A109W3V2</accession>
<comment type="catalytic activity">
    <reaction evidence="6 7 10">
        <text>orotidine 5'-phosphate + H(+) = UMP + CO2</text>
        <dbReference type="Rhea" id="RHEA:11596"/>
        <dbReference type="ChEBI" id="CHEBI:15378"/>
        <dbReference type="ChEBI" id="CHEBI:16526"/>
        <dbReference type="ChEBI" id="CHEBI:57538"/>
        <dbReference type="ChEBI" id="CHEBI:57865"/>
        <dbReference type="EC" id="4.1.1.23"/>
    </reaction>
</comment>
<dbReference type="Gene3D" id="3.20.20.70">
    <property type="entry name" value="Aldolase class I"/>
    <property type="match status" value="1"/>
</dbReference>
<feature type="binding site" evidence="7 9">
    <location>
        <position position="121"/>
    </location>
    <ligand>
        <name>substrate</name>
    </ligand>
</feature>
<dbReference type="InterPro" id="IPR001754">
    <property type="entry name" value="OMPdeCOase_dom"/>
</dbReference>
<dbReference type="RefSeq" id="WP_062251724.1">
    <property type="nucleotide sequence ID" value="NZ_CP014229.1"/>
</dbReference>
<dbReference type="GO" id="GO:0004590">
    <property type="term" value="F:orotidine-5'-phosphate decarboxylase activity"/>
    <property type="evidence" value="ECO:0007669"/>
    <property type="project" value="UniProtKB-UniRule"/>
</dbReference>
<dbReference type="KEGG" id="dfi:AXF13_03945"/>
<comment type="pathway">
    <text evidence="2 7 10">Pyrimidine metabolism; UMP biosynthesis via de novo pathway; UMP from orotate: step 2/2.</text>
</comment>
<keyword evidence="3 7" id="KW-0210">Decarboxylase</keyword>
<gene>
    <name evidence="7" type="primary">pyrF</name>
    <name evidence="12" type="ORF">AXF13_03945</name>
</gene>
<evidence type="ECO:0000256" key="6">
    <source>
        <dbReference type="ARBA" id="ARBA00049157"/>
    </source>
</evidence>
<feature type="binding site" evidence="7 9">
    <location>
        <position position="9"/>
    </location>
    <ligand>
        <name>substrate</name>
    </ligand>
</feature>
<dbReference type="UniPathway" id="UPA00070">
    <property type="reaction ID" value="UER00120"/>
</dbReference>
<evidence type="ECO:0000256" key="1">
    <source>
        <dbReference type="ARBA" id="ARBA00002356"/>
    </source>
</evidence>
<dbReference type="PANTHER" id="PTHR32119:SF2">
    <property type="entry name" value="OROTIDINE 5'-PHOSPHATE DECARBOXYLASE"/>
    <property type="match status" value="1"/>
</dbReference>
<evidence type="ECO:0000256" key="5">
    <source>
        <dbReference type="ARBA" id="ARBA00023239"/>
    </source>
</evidence>
<evidence type="ECO:0000313" key="13">
    <source>
        <dbReference type="Proteomes" id="UP000069241"/>
    </source>
</evidence>
<evidence type="ECO:0000256" key="9">
    <source>
        <dbReference type="PIRSR" id="PIRSR614732-2"/>
    </source>
</evidence>
<dbReference type="InterPro" id="IPR013785">
    <property type="entry name" value="Aldolase_TIM"/>
</dbReference>
<proteinExistence type="inferred from homology"/>
<feature type="active site" description="For OMPdecase activity" evidence="8">
    <location>
        <position position="58"/>
    </location>
</feature>
<dbReference type="InterPro" id="IPR047596">
    <property type="entry name" value="OMPdecase_bac"/>
</dbReference>
<evidence type="ECO:0000259" key="11">
    <source>
        <dbReference type="SMART" id="SM00934"/>
    </source>
</evidence>
<sequence length="232" mass="23754">MAQLIVALDLPRKDAALSLARDLQGLAPWCKVGMELFTLAGPSLLESLKSLGFRVFLDLKFYDIPHTVGQAVKAAAAVGVDLLTLHCQGGERMCREARAAVDGLAADSPARPLLFGVTVLTSFAEGEMPGIAAAPADFALSLAAGAAAWGLDGVVCSGLEAARIKTASPGLLCLCPGIRPAGAAAGDQRRVMTPARAVAAGADFLVVGRPILEAPSPAEAARRILAEMDDAG</sequence>
<dbReference type="InterPro" id="IPR014732">
    <property type="entry name" value="OMPdecase"/>
</dbReference>
<dbReference type="SMART" id="SM00934">
    <property type="entry name" value="OMPdecase"/>
    <property type="match status" value="1"/>
</dbReference>
<dbReference type="GO" id="GO:0044205">
    <property type="term" value="P:'de novo' UMP biosynthetic process"/>
    <property type="evidence" value="ECO:0007669"/>
    <property type="project" value="UniProtKB-UniRule"/>
</dbReference>
<evidence type="ECO:0000313" key="12">
    <source>
        <dbReference type="EMBL" id="AMD89330.1"/>
    </source>
</evidence>
<feature type="binding site" evidence="7 9">
    <location>
        <position position="208"/>
    </location>
    <ligand>
        <name>substrate</name>
    </ligand>
</feature>
<feature type="binding site" evidence="7 9">
    <location>
        <position position="31"/>
    </location>
    <ligand>
        <name>substrate</name>
    </ligand>
</feature>
<dbReference type="InterPro" id="IPR018089">
    <property type="entry name" value="OMPdecase_AS"/>
</dbReference>
<comment type="function">
    <text evidence="1 7">Catalyzes the decarboxylation of orotidine 5'-monophosphate (OMP) to uridine 5'-monophosphate (UMP).</text>
</comment>
<feature type="binding site" evidence="7 9">
    <location>
        <position position="209"/>
    </location>
    <ligand>
        <name>substrate</name>
    </ligand>
</feature>
<dbReference type="GO" id="GO:0005829">
    <property type="term" value="C:cytosol"/>
    <property type="evidence" value="ECO:0007669"/>
    <property type="project" value="TreeGrafter"/>
</dbReference>
<dbReference type="HAMAP" id="MF_01200_B">
    <property type="entry name" value="OMPdecase_type1_B"/>
    <property type="match status" value="1"/>
</dbReference>